<dbReference type="GO" id="GO:0005829">
    <property type="term" value="C:cytosol"/>
    <property type="evidence" value="ECO:0007669"/>
    <property type="project" value="TreeGrafter"/>
</dbReference>
<dbReference type="RefSeq" id="WP_124703848.1">
    <property type="nucleotide sequence ID" value="NZ_BGOW01000004.1"/>
</dbReference>
<dbReference type="EMBL" id="BGOW01000004">
    <property type="protein sequence ID" value="GBL45008.1"/>
    <property type="molecule type" value="Genomic_DNA"/>
</dbReference>
<evidence type="ECO:0000259" key="3">
    <source>
        <dbReference type="Pfam" id="PF00294"/>
    </source>
</evidence>
<dbReference type="OrthoDB" id="9802794at2"/>
<evidence type="ECO:0000256" key="2">
    <source>
        <dbReference type="ARBA" id="ARBA00022777"/>
    </source>
</evidence>
<sequence length="312" mass="33430">MKLDQLLGGARILVVGDVMLDRYWFGDVARISPEAPVPVVKINRQEERLGGAANVARNAAALGANSTLLSVVGADEAGAAVARLLQADGIHASLHQDATLATIIKLRVIGRQQQLLRIDFETPPSDAVLADKLDRFHAMLADYALVILSDYGKGGLTHIEAMIAAANARGVPVLVDPKGDDYARYRNATLLTPNRSEFREVAGSWKSENEFRAKAEALRLELNLKGLLITRSEEGMTLFTAEGVFHQATEAQEVFDVSGAGDTVIATLGVMLAAGLTLEESVTWANRAAGIVVGKLGTAVVHPQELFIEDKE</sequence>
<dbReference type="InterPro" id="IPR011611">
    <property type="entry name" value="PfkB_dom"/>
</dbReference>
<accession>A0A401JBF2</accession>
<feature type="domain" description="Carbohydrate kinase PfkB" evidence="3">
    <location>
        <begin position="11"/>
        <end position="300"/>
    </location>
</feature>
<dbReference type="Proteomes" id="UP000286806">
    <property type="component" value="Unassembled WGS sequence"/>
</dbReference>
<dbReference type="Gene3D" id="3.40.1190.20">
    <property type="match status" value="1"/>
</dbReference>
<protein>
    <submittedName>
        <fullName evidence="4">ADP-heptose synthase</fullName>
    </submittedName>
</protein>
<dbReference type="AlphaFoldDB" id="A0A401JBF2"/>
<evidence type="ECO:0000313" key="5">
    <source>
        <dbReference type="Proteomes" id="UP000286806"/>
    </source>
</evidence>
<keyword evidence="2" id="KW-0418">Kinase</keyword>
<dbReference type="PANTHER" id="PTHR46969:SF1">
    <property type="entry name" value="BIFUNCTIONAL PROTEIN HLDE"/>
    <property type="match status" value="1"/>
</dbReference>
<dbReference type="FunFam" id="3.40.1190.20:FF:000002">
    <property type="entry name" value="Bifunctional protein HldE"/>
    <property type="match status" value="1"/>
</dbReference>
<dbReference type="InterPro" id="IPR011913">
    <property type="entry name" value="RfaE_dom_I"/>
</dbReference>
<keyword evidence="1" id="KW-0808">Transferase</keyword>
<evidence type="ECO:0000256" key="1">
    <source>
        <dbReference type="ARBA" id="ARBA00022679"/>
    </source>
</evidence>
<keyword evidence="5" id="KW-1185">Reference proteome</keyword>
<gene>
    <name evidence="4" type="ORF">SFMTTN_0809</name>
</gene>
<dbReference type="PANTHER" id="PTHR46969">
    <property type="entry name" value="BIFUNCTIONAL PROTEIN HLDE"/>
    <property type="match status" value="1"/>
</dbReference>
<comment type="caution">
    <text evidence="4">The sequence shown here is derived from an EMBL/GenBank/DDBJ whole genome shotgun (WGS) entry which is preliminary data.</text>
</comment>
<dbReference type="Pfam" id="PF00294">
    <property type="entry name" value="PfkB"/>
    <property type="match status" value="1"/>
</dbReference>
<organism evidence="4 5">
    <name type="scientific">Sulfuriferula multivorans</name>
    <dbReference type="NCBI Taxonomy" id="1559896"/>
    <lineage>
        <taxon>Bacteria</taxon>
        <taxon>Pseudomonadati</taxon>
        <taxon>Pseudomonadota</taxon>
        <taxon>Betaproteobacteria</taxon>
        <taxon>Nitrosomonadales</taxon>
        <taxon>Sulfuricellaceae</taxon>
        <taxon>Sulfuriferula</taxon>
    </lineage>
</organism>
<evidence type="ECO:0000313" key="4">
    <source>
        <dbReference type="EMBL" id="GBL45008.1"/>
    </source>
</evidence>
<dbReference type="InterPro" id="IPR029056">
    <property type="entry name" value="Ribokinase-like"/>
</dbReference>
<dbReference type="SUPFAM" id="SSF53613">
    <property type="entry name" value="Ribokinase-like"/>
    <property type="match status" value="1"/>
</dbReference>
<dbReference type="GO" id="GO:0016773">
    <property type="term" value="F:phosphotransferase activity, alcohol group as acceptor"/>
    <property type="evidence" value="ECO:0007669"/>
    <property type="project" value="InterPro"/>
</dbReference>
<reference evidence="4 5" key="1">
    <citation type="journal article" date="2019" name="Front. Microbiol.">
        <title>Genomes of Neutrophilic Sulfur-Oxidizing Chemolithoautotrophs Representing 9 Proteobacterial Species From 8 Genera.</title>
        <authorList>
            <person name="Watanabe T."/>
            <person name="Kojima H."/>
            <person name="Umezawa K."/>
            <person name="Hori C."/>
            <person name="Takasuka T.E."/>
            <person name="Kato Y."/>
            <person name="Fukui M."/>
        </authorList>
    </citation>
    <scope>NUCLEOTIDE SEQUENCE [LARGE SCALE GENOMIC DNA]</scope>
    <source>
        <strain evidence="4 5">TTN</strain>
    </source>
</reference>
<dbReference type="CDD" id="cd01172">
    <property type="entry name" value="RfaE_like"/>
    <property type="match status" value="1"/>
</dbReference>
<name>A0A401JBF2_9PROT</name>
<dbReference type="GO" id="GO:0033785">
    <property type="term" value="F:heptose 7-phosphate kinase activity"/>
    <property type="evidence" value="ECO:0007669"/>
    <property type="project" value="TreeGrafter"/>
</dbReference>
<dbReference type="GO" id="GO:0033786">
    <property type="term" value="F:heptose-1-phosphate adenylyltransferase activity"/>
    <property type="evidence" value="ECO:0007669"/>
    <property type="project" value="TreeGrafter"/>
</dbReference>
<dbReference type="NCBIfam" id="TIGR02198">
    <property type="entry name" value="rfaE_dom_I"/>
    <property type="match status" value="1"/>
</dbReference>
<proteinExistence type="predicted"/>